<sequence length="224" mass="25696">MNFENIYTELKNCGTSENVKTYKSQGAKGELFGVSINEINRIKTEILSAKPNETTNHQLALDLWKTRNVDARILACMIADPQKTTRNLANKWVSVINYYLIADHLANLVAQTRFGQDIMYLWIQSPDEYVKRTGFMILNFLAKNDDSKSDLFFKAFLQKIKQEIQFSNNWAKEAMYECLISIASKDKALKEEVLNGIENIGNIDLNFGNETIKTINIIEQIKNI</sequence>
<dbReference type="InterPro" id="IPR016024">
    <property type="entry name" value="ARM-type_fold"/>
</dbReference>
<reference evidence="1" key="1">
    <citation type="submission" date="2022-10" db="EMBL/GenBank/DDBJ databases">
        <authorList>
            <person name="Yu W.X."/>
        </authorList>
    </citation>
    <scope>NUCLEOTIDE SEQUENCE</scope>
    <source>
        <strain evidence="1">AAT</strain>
    </source>
</reference>
<dbReference type="Proteomes" id="UP001209229">
    <property type="component" value="Unassembled WGS sequence"/>
</dbReference>
<organism evidence="1 2">
    <name type="scientific">Plebeiibacterium sediminum</name>
    <dbReference type="NCBI Taxonomy" id="2992112"/>
    <lineage>
        <taxon>Bacteria</taxon>
        <taxon>Pseudomonadati</taxon>
        <taxon>Bacteroidota</taxon>
        <taxon>Bacteroidia</taxon>
        <taxon>Marinilabiliales</taxon>
        <taxon>Marinilabiliaceae</taxon>
        <taxon>Plebeiibacterium</taxon>
    </lineage>
</organism>
<protein>
    <submittedName>
        <fullName evidence="1">DNA alkylation repair protein</fullName>
    </submittedName>
</protein>
<dbReference type="Pfam" id="PF08713">
    <property type="entry name" value="DNA_alkylation"/>
    <property type="match status" value="1"/>
</dbReference>
<dbReference type="PANTHER" id="PTHR41291">
    <property type="entry name" value="DNA ALKYLATION REPAIR PROTEIN"/>
    <property type="match status" value="1"/>
</dbReference>
<dbReference type="AlphaFoldDB" id="A0AAE3M735"/>
<dbReference type="RefSeq" id="WP_301191565.1">
    <property type="nucleotide sequence ID" value="NZ_JAPDPJ010000042.1"/>
</dbReference>
<keyword evidence="2" id="KW-1185">Reference proteome</keyword>
<evidence type="ECO:0000313" key="2">
    <source>
        <dbReference type="Proteomes" id="UP001209229"/>
    </source>
</evidence>
<dbReference type="PANTHER" id="PTHR41291:SF1">
    <property type="entry name" value="DNA ALKYLATION REPAIR PROTEIN"/>
    <property type="match status" value="1"/>
</dbReference>
<comment type="caution">
    <text evidence="1">The sequence shown here is derived from an EMBL/GenBank/DDBJ whole genome shotgun (WGS) entry which is preliminary data.</text>
</comment>
<dbReference type="Gene3D" id="1.25.10.90">
    <property type="match status" value="1"/>
</dbReference>
<dbReference type="EMBL" id="JAPDPJ010000042">
    <property type="protein sequence ID" value="MCW3788004.1"/>
    <property type="molecule type" value="Genomic_DNA"/>
</dbReference>
<evidence type="ECO:0000313" key="1">
    <source>
        <dbReference type="EMBL" id="MCW3788004.1"/>
    </source>
</evidence>
<dbReference type="InterPro" id="IPR014825">
    <property type="entry name" value="DNA_alkylation"/>
</dbReference>
<name>A0AAE3M735_9BACT</name>
<gene>
    <name evidence="1" type="ORF">OM075_16125</name>
</gene>
<accession>A0AAE3M735</accession>
<proteinExistence type="predicted"/>
<dbReference type="CDD" id="cd06561">
    <property type="entry name" value="AlkD_like"/>
    <property type="match status" value="1"/>
</dbReference>
<dbReference type="SUPFAM" id="SSF48371">
    <property type="entry name" value="ARM repeat"/>
    <property type="match status" value="1"/>
</dbReference>